<dbReference type="Proteomes" id="UP001312908">
    <property type="component" value="Unassembled WGS sequence"/>
</dbReference>
<dbReference type="InterPro" id="IPR029063">
    <property type="entry name" value="SAM-dependent_MTases_sf"/>
</dbReference>
<organism evidence="2 3">
    <name type="scientific">Sorlinia euscelidii</name>
    <dbReference type="NCBI Taxonomy" id="3081148"/>
    <lineage>
        <taxon>Bacteria</taxon>
        <taxon>Pseudomonadati</taxon>
        <taxon>Pseudomonadota</taxon>
        <taxon>Alphaproteobacteria</taxon>
        <taxon>Acetobacterales</taxon>
        <taxon>Acetobacteraceae</taxon>
        <taxon>Sorlinia</taxon>
    </lineage>
</organism>
<dbReference type="CDD" id="cd02440">
    <property type="entry name" value="AdoMet_MTases"/>
    <property type="match status" value="1"/>
</dbReference>
<name>A0ABU7U1Y9_9PROT</name>
<proteinExistence type="predicted"/>
<evidence type="ECO:0000259" key="1">
    <source>
        <dbReference type="Pfam" id="PF08241"/>
    </source>
</evidence>
<keyword evidence="3" id="KW-1185">Reference proteome</keyword>
<dbReference type="Gene3D" id="3.40.50.150">
    <property type="entry name" value="Vaccinia Virus protein VP39"/>
    <property type="match status" value="1"/>
</dbReference>
<reference evidence="2 3" key="1">
    <citation type="submission" date="2023-10" db="EMBL/GenBank/DDBJ databases">
        <title>Sorlinia euscelidii gen. nov., sp. nov., an acetic acid bacteria isolated from the gut of Euscelidius variegatus emitter.</title>
        <authorList>
            <person name="Michoud G."/>
            <person name="Marasco R."/>
            <person name="Seferji K."/>
            <person name="Gonella E."/>
            <person name="Garuglieri E."/>
            <person name="Alma A."/>
            <person name="Mapelli F."/>
            <person name="Borin S."/>
            <person name="Daffonchio D."/>
            <person name="Crotti E."/>
        </authorList>
    </citation>
    <scope>NUCLEOTIDE SEQUENCE [LARGE SCALE GENOMIC DNA]</scope>
    <source>
        <strain evidence="2 3">EV16P</strain>
    </source>
</reference>
<protein>
    <submittedName>
        <fullName evidence="2">Methyltransf-11 domain-containing protein</fullName>
    </submittedName>
</protein>
<evidence type="ECO:0000313" key="2">
    <source>
        <dbReference type="EMBL" id="MEE8657854.1"/>
    </source>
</evidence>
<dbReference type="RefSeq" id="WP_394818833.1">
    <property type="nucleotide sequence ID" value="NZ_JAWJZY010000001.1"/>
</dbReference>
<dbReference type="PANTHER" id="PTHR43036">
    <property type="entry name" value="OSJNBB0011N17.9 PROTEIN"/>
    <property type="match status" value="1"/>
</dbReference>
<dbReference type="EMBL" id="JAWJZY010000001">
    <property type="protein sequence ID" value="MEE8657854.1"/>
    <property type="molecule type" value="Genomic_DNA"/>
</dbReference>
<gene>
    <name evidence="2" type="ORF">DOFOFD_02340</name>
</gene>
<dbReference type="PANTHER" id="PTHR43036:SF2">
    <property type="entry name" value="OS04G0481300 PROTEIN"/>
    <property type="match status" value="1"/>
</dbReference>
<dbReference type="InterPro" id="IPR013216">
    <property type="entry name" value="Methyltransf_11"/>
</dbReference>
<comment type="caution">
    <text evidence="2">The sequence shown here is derived from an EMBL/GenBank/DDBJ whole genome shotgun (WGS) entry which is preliminary data.</text>
</comment>
<dbReference type="SUPFAM" id="SSF53335">
    <property type="entry name" value="S-adenosyl-L-methionine-dependent methyltransferases"/>
    <property type="match status" value="1"/>
</dbReference>
<accession>A0ABU7U1Y9</accession>
<sequence>MSEESSGFHEKAFQRVDERDDATYFETCDKDFSMDQGGRLAVAALYRATLSPEAEILDLMAGPQTALPDDIAFPYVTGLDVSENLMQGNARLASRIVFDLNNKAPLPFPDAHFDAVLLCDGLPYLTHPQYVISQAERVLRPGGALVVSFSDRFYPRKAFAMWQALEAEDRVRLVTIFMTRAGLTDLDTGDVTPPEDLNAWQDTVHAVIGRKQRDA</sequence>
<dbReference type="Pfam" id="PF08241">
    <property type="entry name" value="Methyltransf_11"/>
    <property type="match status" value="1"/>
</dbReference>
<feature type="domain" description="Methyltransferase type 11" evidence="1">
    <location>
        <begin position="74"/>
        <end position="147"/>
    </location>
</feature>
<evidence type="ECO:0000313" key="3">
    <source>
        <dbReference type="Proteomes" id="UP001312908"/>
    </source>
</evidence>